<reference evidence="7 8" key="1">
    <citation type="submission" date="2018-04" db="EMBL/GenBank/DDBJ databases">
        <title>Denitrifier Microvirgula.</title>
        <authorList>
            <person name="Anderson E."/>
            <person name="Jang J."/>
            <person name="Ishii S."/>
        </authorList>
    </citation>
    <scope>NUCLEOTIDE SEQUENCE [LARGE SCALE GENOMIC DNA]</scope>
    <source>
        <strain evidence="7 8">BE2.4</strain>
    </source>
</reference>
<keyword evidence="3" id="KW-1133">Transmembrane helix</keyword>
<dbReference type="InterPro" id="IPR005801">
    <property type="entry name" value="ADC_synthase"/>
</dbReference>
<evidence type="ECO:0000259" key="5">
    <source>
        <dbReference type="Pfam" id="PF00501"/>
    </source>
</evidence>
<dbReference type="InterPro" id="IPR020845">
    <property type="entry name" value="AMP-binding_CS"/>
</dbReference>
<sequence length="968" mass="104158">MEKTRYPVPDTPPPPLGECLPLWARRYGDHTALVDGEQRLSFAGLDHRVERLAAGLHRLGLRRGDRAMLQLPNGIGFVSVCLALFRLGVIPVLAMPTQRSREIEALCRLAEPTAYFIPATAHGFDYRPLAASIAATRPALQVIVDGDPGQGPSSFRALDDVDGEPARWPAPAPGEVAVLLLSGGTTGTPKLIPRTHADYFYNFTASAALCALGSDSVYLAVLPAAHNFTLACPGVFGTLACGGTVVLSATASCDVAMPLIARERVTHLALVPPLAQLWAQAREWETSDLSSLRVLQVGGSRLAPALARQLSGLSGACLQQVFGMAEGLLCFTRLDDPLNTILHTQGRPLSSRDRLRIVDEQGREVNEGMAGELQTRGPYTIRHYYRAPEQDALSFTADGFYRTGDLVRRDGDGNLIVEGRLKEQIQRSGEKIAIADIESQLCALPGVQAAIVVAVPDPLLGERICAFVQPAGERIPDGLALNQALSARGLGRLMLPDQIETLHAWPLTPVGKIDRRRLVALAMAADRAPPLRRYAEQQIRVNSAPLELAARLAGKLPTRHYTLYECRGEWSIGMDAALSLVVDARGTVHHSNGTSREGSRPCAGIAEALADIPFTDWRAYGRATFEFAHLAYGIHATSDGEPLLRLSIPQSEIRLRDGLALIRSLDPAALPGLAALVMAGDIPTRSPLGKAIGVLENREAEARFKQQVSAAVGEMQAGDYQKVILSRAVEVPSSLDMVSSYLAGRRANTPARSFLLRDGDFQAYGFSPETVVEVDARGQVSTQPLAGTRALAGETGEDARLQGELLGDAKEIAEHAVSVKLAMSEMSAFCDTDSLGVSEFMDVCRRGSVQHLASRVRGQLATGCHAWDAFEKLFPAVTASGIPKREALDSIRRHEAQPRGLYSGCVMIVDSDGALDAALVLRSVYRDGNRCWLQAGAGLVPLSTPEREWTETCEKLACVAQHLHTAAV</sequence>
<dbReference type="Gene3D" id="3.60.120.10">
    <property type="entry name" value="Anthranilate synthase"/>
    <property type="match status" value="1"/>
</dbReference>
<dbReference type="PROSITE" id="PS00455">
    <property type="entry name" value="AMP_BINDING"/>
    <property type="match status" value="1"/>
</dbReference>
<comment type="pathway">
    <text evidence="1">Siderophore biosynthesis.</text>
</comment>
<dbReference type="FunFam" id="3.40.50.980:FF:000003">
    <property type="entry name" value="Vibriobactin-specific 2,3-dihydroxybenzoate-AMP ligase"/>
    <property type="match status" value="1"/>
</dbReference>
<evidence type="ECO:0000313" key="8">
    <source>
        <dbReference type="Proteomes" id="UP000244173"/>
    </source>
</evidence>
<keyword evidence="3" id="KW-0472">Membrane</keyword>
<dbReference type="PRINTS" id="PR00095">
    <property type="entry name" value="ANTSNTHASEI"/>
</dbReference>
<name>A0A2S0PDP6_9NEIS</name>
<dbReference type="Pfam" id="PF00425">
    <property type="entry name" value="Chorismate_bind"/>
    <property type="match status" value="1"/>
</dbReference>
<dbReference type="EMBL" id="CP028519">
    <property type="protein sequence ID" value="AVY95504.1"/>
    <property type="molecule type" value="Genomic_DNA"/>
</dbReference>
<dbReference type="PANTHER" id="PTHR43767:SF10">
    <property type="entry name" value="SURFACTIN SYNTHASE SUBUNIT 1"/>
    <property type="match status" value="1"/>
</dbReference>
<dbReference type="InterPro" id="IPR050237">
    <property type="entry name" value="ATP-dep_AMP-bd_enzyme"/>
</dbReference>
<dbReference type="STRING" id="1122240.GCA_000620105_02331"/>
<dbReference type="GO" id="GO:0016833">
    <property type="term" value="F:oxo-acid-lyase activity"/>
    <property type="evidence" value="ECO:0007669"/>
    <property type="project" value="InterPro"/>
</dbReference>
<keyword evidence="8" id="KW-1185">Reference proteome</keyword>
<dbReference type="NCBIfam" id="TIGR03494">
    <property type="entry name" value="salicyl_syn"/>
    <property type="match status" value="1"/>
</dbReference>
<dbReference type="InterPro" id="IPR019999">
    <property type="entry name" value="Anth_synth_I-like"/>
</dbReference>
<dbReference type="GO" id="GO:0008909">
    <property type="term" value="F:isochorismate synthase activity"/>
    <property type="evidence" value="ECO:0007669"/>
    <property type="project" value="InterPro"/>
</dbReference>
<evidence type="ECO:0000256" key="1">
    <source>
        <dbReference type="ARBA" id="ARBA00004924"/>
    </source>
</evidence>
<feature type="domain" description="AMP-dependent synthetase/ligase" evidence="5">
    <location>
        <begin position="23"/>
        <end position="385"/>
    </location>
</feature>
<dbReference type="InterPro" id="IPR015890">
    <property type="entry name" value="Chorismate_C"/>
</dbReference>
<dbReference type="InterPro" id="IPR000873">
    <property type="entry name" value="AMP-dep_synth/lig_dom"/>
</dbReference>
<keyword evidence="2" id="KW-0436">Ligase</keyword>
<gene>
    <name evidence="7" type="ORF">DAI18_16710</name>
</gene>
<evidence type="ECO:0000256" key="2">
    <source>
        <dbReference type="ARBA" id="ARBA00022598"/>
    </source>
</evidence>
<proteinExistence type="predicted"/>
<dbReference type="SUPFAM" id="SSF56322">
    <property type="entry name" value="ADC synthase"/>
    <property type="match status" value="1"/>
</dbReference>
<dbReference type="SUPFAM" id="SSF56801">
    <property type="entry name" value="Acetyl-CoA synthetase-like"/>
    <property type="match status" value="1"/>
</dbReference>
<evidence type="ECO:0000259" key="4">
    <source>
        <dbReference type="Pfam" id="PF00425"/>
    </source>
</evidence>
<dbReference type="OrthoDB" id="9766486at2"/>
<accession>A0A2S0PDP6</accession>
<dbReference type="Pfam" id="PF13193">
    <property type="entry name" value="AMP-binding_C"/>
    <property type="match status" value="1"/>
</dbReference>
<dbReference type="Gene3D" id="3.40.50.980">
    <property type="match status" value="2"/>
</dbReference>
<feature type="domain" description="AMP-binding enzyme C-terminal" evidence="6">
    <location>
        <begin position="437"/>
        <end position="512"/>
    </location>
</feature>
<dbReference type="InterPro" id="IPR025110">
    <property type="entry name" value="AMP-bd_C"/>
</dbReference>
<dbReference type="PANTHER" id="PTHR43767">
    <property type="entry name" value="LONG-CHAIN-FATTY-ACID--COA LIGASE"/>
    <property type="match status" value="1"/>
</dbReference>
<feature type="domain" description="Chorismate-utilising enzyme C-terminal" evidence="4">
    <location>
        <begin position="701"/>
        <end position="955"/>
    </location>
</feature>
<dbReference type="Pfam" id="PF00501">
    <property type="entry name" value="AMP-binding"/>
    <property type="match status" value="1"/>
</dbReference>
<dbReference type="GO" id="GO:0016877">
    <property type="term" value="F:ligase activity, forming carbon-sulfur bonds"/>
    <property type="evidence" value="ECO:0007669"/>
    <property type="project" value="UniProtKB-ARBA"/>
</dbReference>
<dbReference type="AlphaFoldDB" id="A0A2S0PDP6"/>
<keyword evidence="3" id="KW-0812">Transmembrane</keyword>
<dbReference type="RefSeq" id="WP_107889969.1">
    <property type="nucleotide sequence ID" value="NZ_CP028519.1"/>
</dbReference>
<dbReference type="InterPro" id="IPR019996">
    <property type="entry name" value="Salicylate_synthase"/>
</dbReference>
<dbReference type="Gene3D" id="3.30.300.30">
    <property type="match status" value="1"/>
</dbReference>
<protein>
    <submittedName>
        <fullName evidence="7">Salicylate synthase</fullName>
    </submittedName>
</protein>
<evidence type="ECO:0000313" key="7">
    <source>
        <dbReference type="EMBL" id="AVY95504.1"/>
    </source>
</evidence>
<dbReference type="InterPro" id="IPR045851">
    <property type="entry name" value="AMP-bd_C_sf"/>
</dbReference>
<dbReference type="KEGG" id="maer:DAI18_16710"/>
<evidence type="ECO:0000256" key="3">
    <source>
        <dbReference type="SAM" id="Phobius"/>
    </source>
</evidence>
<dbReference type="FunFam" id="2.30.38.10:FF:000003">
    <property type="entry name" value="Vibriobactin-specific 2,3-dihydroxybenzoate-AMP ligase"/>
    <property type="match status" value="1"/>
</dbReference>
<organism evidence="7 8">
    <name type="scientific">Microvirgula aerodenitrificans</name>
    <dbReference type="NCBI Taxonomy" id="57480"/>
    <lineage>
        <taxon>Bacteria</taxon>
        <taxon>Pseudomonadati</taxon>
        <taxon>Pseudomonadota</taxon>
        <taxon>Betaproteobacteria</taxon>
        <taxon>Neisseriales</taxon>
        <taxon>Aquaspirillaceae</taxon>
        <taxon>Microvirgula</taxon>
    </lineage>
</organism>
<feature type="transmembrane region" description="Helical" evidence="3">
    <location>
        <begin position="71"/>
        <end position="94"/>
    </location>
</feature>
<dbReference type="Gene3D" id="2.30.38.10">
    <property type="entry name" value="Luciferase, Domain 3"/>
    <property type="match status" value="1"/>
</dbReference>
<evidence type="ECO:0000259" key="6">
    <source>
        <dbReference type="Pfam" id="PF13193"/>
    </source>
</evidence>
<dbReference type="Proteomes" id="UP000244173">
    <property type="component" value="Chromosome"/>
</dbReference>